<proteinExistence type="predicted"/>
<evidence type="ECO:0000313" key="6">
    <source>
        <dbReference type="EMBL" id="MES1918732.1"/>
    </source>
</evidence>
<evidence type="ECO:0000256" key="3">
    <source>
        <dbReference type="ARBA" id="ARBA00022630"/>
    </source>
</evidence>
<name>A0ABV2AGJ3_9EUKA</name>
<dbReference type="SUPFAM" id="SSF51730">
    <property type="entry name" value="FAD-linked oxidoreductase"/>
    <property type="match status" value="1"/>
</dbReference>
<dbReference type="Proteomes" id="UP001439008">
    <property type="component" value="Unassembled WGS sequence"/>
</dbReference>
<comment type="cofactor">
    <cofactor evidence="1">
        <name>FAD</name>
        <dbReference type="ChEBI" id="CHEBI:57692"/>
    </cofactor>
</comment>
<protein>
    <recommendedName>
        <fullName evidence="8">Methylenetetrahydrofolate reductase (NAD(P)H)</fullName>
    </recommendedName>
</protein>
<organism evidence="6 7">
    <name type="scientific">Bonamia ostreae</name>
    <dbReference type="NCBI Taxonomy" id="126728"/>
    <lineage>
        <taxon>Eukaryota</taxon>
        <taxon>Sar</taxon>
        <taxon>Rhizaria</taxon>
        <taxon>Endomyxa</taxon>
        <taxon>Ascetosporea</taxon>
        <taxon>Haplosporida</taxon>
        <taxon>Bonamia</taxon>
    </lineage>
</organism>
<dbReference type="Gene3D" id="3.20.20.220">
    <property type="match status" value="1"/>
</dbReference>
<dbReference type="Pfam" id="PF02219">
    <property type="entry name" value="MTHFR"/>
    <property type="match status" value="1"/>
</dbReference>
<comment type="pathway">
    <text evidence="2">One-carbon metabolism; tetrahydrofolate interconversion.</text>
</comment>
<evidence type="ECO:0000256" key="2">
    <source>
        <dbReference type="ARBA" id="ARBA00004777"/>
    </source>
</evidence>
<dbReference type="EMBL" id="JBDODL010000115">
    <property type="protein sequence ID" value="MES1918732.1"/>
    <property type="molecule type" value="Genomic_DNA"/>
</dbReference>
<evidence type="ECO:0008006" key="8">
    <source>
        <dbReference type="Google" id="ProtNLM"/>
    </source>
</evidence>
<keyword evidence="7" id="KW-1185">Reference proteome</keyword>
<reference evidence="6 7" key="1">
    <citation type="journal article" date="2024" name="BMC Biol.">
        <title>Comparative genomics of Ascetosporea gives new insight into the evolutionary basis for animal parasitism in Rhizaria.</title>
        <authorList>
            <person name="Hiltunen Thoren M."/>
            <person name="Onut-Brannstrom I."/>
            <person name="Alfjorden A."/>
            <person name="Peckova H."/>
            <person name="Swords F."/>
            <person name="Hooper C."/>
            <person name="Holzer A.S."/>
            <person name="Bass D."/>
            <person name="Burki F."/>
        </authorList>
    </citation>
    <scope>NUCLEOTIDE SEQUENCE [LARGE SCALE GENOMIC DNA]</scope>
    <source>
        <strain evidence="6">20-A016</strain>
    </source>
</reference>
<keyword evidence="4" id="KW-0274">FAD</keyword>
<dbReference type="InterPro" id="IPR003171">
    <property type="entry name" value="Mehydrof_redctse-like"/>
</dbReference>
<keyword evidence="3" id="KW-0285">Flavoprotein</keyword>
<evidence type="ECO:0000256" key="1">
    <source>
        <dbReference type="ARBA" id="ARBA00001974"/>
    </source>
</evidence>
<evidence type="ECO:0000313" key="7">
    <source>
        <dbReference type="Proteomes" id="UP001439008"/>
    </source>
</evidence>
<keyword evidence="5" id="KW-0560">Oxidoreductase</keyword>
<evidence type="ECO:0000256" key="5">
    <source>
        <dbReference type="ARBA" id="ARBA00023002"/>
    </source>
</evidence>
<gene>
    <name evidence="6" type="ORF">MHBO_000649</name>
</gene>
<comment type="caution">
    <text evidence="6">The sequence shown here is derived from an EMBL/GenBank/DDBJ whole genome shotgun (WGS) entry which is preliminary data.</text>
</comment>
<evidence type="ECO:0000256" key="4">
    <source>
        <dbReference type="ARBA" id="ARBA00022827"/>
    </source>
</evidence>
<dbReference type="InterPro" id="IPR029041">
    <property type="entry name" value="FAD-linked_oxidoreductase-like"/>
</dbReference>
<accession>A0ABV2AGJ3</accession>
<sequence>MKVTFNLLCKHPNLLLPEIWRFNKHKNFIFSLSRNSYLSEDIKHIKETFEHGYNPIFLVNYTDYTKNDKNHLCNTLKKNNIKNLMLLPDFNPKKDITNDIDYSKTIDFMKILKEKFTRSQIYTLAFSENEISVENQMARIKQLKEMQSLGLKGIYTRPFFDTNLFFEWRERALDAGIKIPITAGMITLSQRNTEFLKTKYGINQLNLSEILNYYKDKTGIMALEKNLNELRKNGINDICVYTLYSTKLAESLIKELNL</sequence>